<dbReference type="EMBL" id="CP096983">
    <property type="protein sequence ID" value="URZ10781.1"/>
    <property type="molecule type" value="Genomic_DNA"/>
</dbReference>
<keyword evidence="2" id="KW-0678">Repressor</keyword>
<dbReference type="Proteomes" id="UP000190951">
    <property type="component" value="Chromosome"/>
</dbReference>
<feature type="binding site" evidence="7">
    <location>
        <position position="94"/>
    </location>
    <ligand>
        <name>Zn(2+)</name>
        <dbReference type="ChEBI" id="CHEBI:29105"/>
    </ligand>
</feature>
<dbReference type="PANTHER" id="PTHR33202:SF8">
    <property type="entry name" value="PEROXIDE-RESPONSIVE REPRESSOR PERR"/>
    <property type="match status" value="1"/>
</dbReference>
<protein>
    <submittedName>
        <fullName evidence="9">Transcriptional regulator PerR</fullName>
    </submittedName>
</protein>
<dbReference type="GO" id="GO:0003700">
    <property type="term" value="F:DNA-binding transcription factor activity"/>
    <property type="evidence" value="ECO:0007669"/>
    <property type="project" value="InterPro"/>
</dbReference>
<evidence type="ECO:0000256" key="3">
    <source>
        <dbReference type="ARBA" id="ARBA00022833"/>
    </source>
</evidence>
<evidence type="ECO:0000256" key="4">
    <source>
        <dbReference type="ARBA" id="ARBA00023015"/>
    </source>
</evidence>
<comment type="similarity">
    <text evidence="1">Belongs to the Fur family.</text>
</comment>
<keyword evidence="3 7" id="KW-0862">Zinc</keyword>
<comment type="cofactor">
    <cofactor evidence="7">
        <name>Zn(2+)</name>
        <dbReference type="ChEBI" id="CHEBI:29105"/>
    </cofactor>
    <text evidence="7">Binds 1 zinc ion per subunit.</text>
</comment>
<keyword evidence="7" id="KW-0479">Metal-binding</keyword>
<dbReference type="RefSeq" id="WP_077835752.1">
    <property type="nucleotide sequence ID" value="NZ_CP096983.1"/>
</dbReference>
<dbReference type="CDD" id="cd07153">
    <property type="entry name" value="Fur_like"/>
    <property type="match status" value="1"/>
</dbReference>
<feature type="binding site" evidence="7">
    <location>
        <position position="130"/>
    </location>
    <ligand>
        <name>Zn(2+)</name>
        <dbReference type="ChEBI" id="CHEBI:29105"/>
    </ligand>
</feature>
<evidence type="ECO:0000256" key="6">
    <source>
        <dbReference type="ARBA" id="ARBA00023163"/>
    </source>
</evidence>
<dbReference type="Gene3D" id="1.10.10.10">
    <property type="entry name" value="Winged helix-like DNA-binding domain superfamily/Winged helix DNA-binding domain"/>
    <property type="match status" value="1"/>
</dbReference>
<reference evidence="9 10" key="1">
    <citation type="submission" date="2022-04" db="EMBL/GenBank/DDBJ databases">
        <title>Genome sequence of C. roseum typestrain.</title>
        <authorList>
            <person name="Poehlein A."/>
            <person name="Schoch T."/>
            <person name="Duerre P."/>
            <person name="Daniel R."/>
        </authorList>
    </citation>
    <scope>NUCLEOTIDE SEQUENCE [LARGE SCALE GENOMIC DNA]</scope>
    <source>
        <strain evidence="9 10">DSM 7320</strain>
    </source>
</reference>
<dbReference type="AlphaFoldDB" id="A0A1S8LQ39"/>
<feature type="binding site" evidence="7">
    <location>
        <position position="133"/>
    </location>
    <ligand>
        <name>Zn(2+)</name>
        <dbReference type="ChEBI" id="CHEBI:29105"/>
    </ligand>
</feature>
<organism evidence="9 10">
    <name type="scientific">Clostridium felsineum</name>
    <dbReference type="NCBI Taxonomy" id="36839"/>
    <lineage>
        <taxon>Bacteria</taxon>
        <taxon>Bacillati</taxon>
        <taxon>Bacillota</taxon>
        <taxon>Clostridia</taxon>
        <taxon>Eubacteriales</taxon>
        <taxon>Clostridiaceae</taxon>
        <taxon>Clostridium</taxon>
    </lineage>
</organism>
<evidence type="ECO:0000256" key="2">
    <source>
        <dbReference type="ARBA" id="ARBA00022491"/>
    </source>
</evidence>
<keyword evidence="6" id="KW-0804">Transcription</keyword>
<dbReference type="Pfam" id="PF01475">
    <property type="entry name" value="FUR"/>
    <property type="match status" value="1"/>
</dbReference>
<keyword evidence="5" id="KW-0238">DNA-binding</keyword>
<evidence type="ECO:0000256" key="7">
    <source>
        <dbReference type="PIRSR" id="PIRSR602481-1"/>
    </source>
</evidence>
<gene>
    <name evidence="9" type="primary">perR_1</name>
    <name evidence="9" type="ORF">CROST_014910</name>
</gene>
<dbReference type="InterPro" id="IPR036390">
    <property type="entry name" value="WH_DNA-bd_sf"/>
</dbReference>
<dbReference type="GO" id="GO:0008270">
    <property type="term" value="F:zinc ion binding"/>
    <property type="evidence" value="ECO:0007669"/>
    <property type="project" value="TreeGrafter"/>
</dbReference>
<dbReference type="STRING" id="84029.CROST_42510"/>
<dbReference type="KEGG" id="crw:CROST_014910"/>
<dbReference type="GO" id="GO:0000976">
    <property type="term" value="F:transcription cis-regulatory region binding"/>
    <property type="evidence" value="ECO:0007669"/>
    <property type="project" value="TreeGrafter"/>
</dbReference>
<evidence type="ECO:0000313" key="10">
    <source>
        <dbReference type="Proteomes" id="UP000190951"/>
    </source>
</evidence>
<feature type="binding site" evidence="7">
    <location>
        <position position="91"/>
    </location>
    <ligand>
        <name>Zn(2+)</name>
        <dbReference type="ChEBI" id="CHEBI:29105"/>
    </ligand>
</feature>
<dbReference type="Gene3D" id="3.30.1490.190">
    <property type="match status" value="1"/>
</dbReference>
<proteinExistence type="inferred from homology"/>
<evidence type="ECO:0000256" key="5">
    <source>
        <dbReference type="ARBA" id="ARBA00023125"/>
    </source>
</evidence>
<dbReference type="SUPFAM" id="SSF46785">
    <property type="entry name" value="Winged helix' DNA-binding domain"/>
    <property type="match status" value="1"/>
</dbReference>
<evidence type="ECO:0000256" key="1">
    <source>
        <dbReference type="ARBA" id="ARBA00007957"/>
    </source>
</evidence>
<evidence type="ECO:0000313" key="9">
    <source>
        <dbReference type="EMBL" id="URZ10781.1"/>
    </source>
</evidence>
<evidence type="ECO:0000256" key="8">
    <source>
        <dbReference type="PIRSR" id="PIRSR602481-2"/>
    </source>
</evidence>
<feature type="binding site" evidence="8">
    <location>
        <position position="122"/>
    </location>
    <ligand>
        <name>Fe cation</name>
        <dbReference type="ChEBI" id="CHEBI:24875"/>
    </ligand>
</feature>
<accession>A0A1S8LQ39</accession>
<keyword evidence="4" id="KW-0805">Transcription regulation</keyword>
<dbReference type="GO" id="GO:0045892">
    <property type="term" value="P:negative regulation of DNA-templated transcription"/>
    <property type="evidence" value="ECO:0007669"/>
    <property type="project" value="TreeGrafter"/>
</dbReference>
<dbReference type="InterPro" id="IPR036388">
    <property type="entry name" value="WH-like_DNA-bd_sf"/>
</dbReference>
<name>A0A1S8LQ39_9CLOT</name>
<dbReference type="PANTHER" id="PTHR33202">
    <property type="entry name" value="ZINC UPTAKE REGULATION PROTEIN"/>
    <property type="match status" value="1"/>
</dbReference>
<dbReference type="GO" id="GO:1900376">
    <property type="term" value="P:regulation of secondary metabolite biosynthetic process"/>
    <property type="evidence" value="ECO:0007669"/>
    <property type="project" value="TreeGrafter"/>
</dbReference>
<comment type="cofactor">
    <cofactor evidence="8">
        <name>Mn(2+)</name>
        <dbReference type="ChEBI" id="CHEBI:29035"/>
    </cofactor>
    <cofactor evidence="8">
        <name>Fe(2+)</name>
        <dbReference type="ChEBI" id="CHEBI:29033"/>
    </cofactor>
    <text evidence="8">Binds 1 Mn(2+) or Fe(2+) ion per subunit.</text>
</comment>
<keyword evidence="10" id="KW-1185">Reference proteome</keyword>
<dbReference type="InterPro" id="IPR043135">
    <property type="entry name" value="Fur_C"/>
</dbReference>
<dbReference type="InterPro" id="IPR002481">
    <property type="entry name" value="FUR"/>
</dbReference>
<keyword evidence="8" id="KW-0408">Iron</keyword>
<sequence>MDLKTYLKSYNIKVTKCRLKVLKILSDANDALTVEKIYKTCNDEGKIADLSTVYRSLDLFEEKNVVSKVDLGNGKYSYKIKGETHKHILKCNMCNKEIEIECPMDQVEEIIKNKTGFVLIDHELKMKALCKDCMDKANNEKKV</sequence>